<dbReference type="InterPro" id="IPR050250">
    <property type="entry name" value="Macrolide_Exporter_MacB"/>
</dbReference>
<evidence type="ECO:0000313" key="9">
    <source>
        <dbReference type="EMBL" id="RGV51996.1"/>
    </source>
</evidence>
<comment type="subcellular location">
    <subcellularLocation>
        <location evidence="1">Cell membrane</location>
        <topology evidence="1">Multi-pass membrane protein</topology>
    </subcellularLocation>
</comment>
<organism evidence="9 10">
    <name type="scientific">Bacteroides intestinalis</name>
    <dbReference type="NCBI Taxonomy" id="329854"/>
    <lineage>
        <taxon>Bacteria</taxon>
        <taxon>Pseudomonadati</taxon>
        <taxon>Bacteroidota</taxon>
        <taxon>Bacteroidia</taxon>
        <taxon>Bacteroidales</taxon>
        <taxon>Bacteroidaceae</taxon>
        <taxon>Bacteroides</taxon>
    </lineage>
</organism>
<dbReference type="Pfam" id="PF12704">
    <property type="entry name" value="MacB_PCD"/>
    <property type="match status" value="1"/>
</dbReference>
<evidence type="ECO:0000259" key="8">
    <source>
        <dbReference type="Pfam" id="PF12704"/>
    </source>
</evidence>
<feature type="transmembrane region" description="Helical" evidence="6">
    <location>
        <begin position="21"/>
        <end position="41"/>
    </location>
</feature>
<dbReference type="GO" id="GO:0022857">
    <property type="term" value="F:transmembrane transporter activity"/>
    <property type="evidence" value="ECO:0007669"/>
    <property type="project" value="TreeGrafter"/>
</dbReference>
<feature type="transmembrane region" description="Helical" evidence="6">
    <location>
        <begin position="413"/>
        <end position="436"/>
    </location>
</feature>
<feature type="transmembrane region" description="Helical" evidence="6">
    <location>
        <begin position="666"/>
        <end position="690"/>
    </location>
</feature>
<evidence type="ECO:0000256" key="4">
    <source>
        <dbReference type="ARBA" id="ARBA00022989"/>
    </source>
</evidence>
<dbReference type="Proteomes" id="UP000283850">
    <property type="component" value="Unassembled WGS sequence"/>
</dbReference>
<comment type="caution">
    <text evidence="9">The sequence shown here is derived from an EMBL/GenBank/DDBJ whole genome shotgun (WGS) entry which is preliminary data.</text>
</comment>
<gene>
    <name evidence="9" type="ORF">DWW10_15085</name>
</gene>
<keyword evidence="5 6" id="KW-0472">Membrane</keyword>
<dbReference type="InterPro" id="IPR025857">
    <property type="entry name" value="MacB_PCD"/>
</dbReference>
<evidence type="ECO:0000256" key="3">
    <source>
        <dbReference type="ARBA" id="ARBA00022692"/>
    </source>
</evidence>
<feature type="transmembrane region" description="Helical" evidence="6">
    <location>
        <begin position="722"/>
        <end position="741"/>
    </location>
</feature>
<feature type="transmembrane region" description="Helical" evidence="6">
    <location>
        <begin position="367"/>
        <end position="393"/>
    </location>
</feature>
<feature type="transmembrane region" description="Helical" evidence="6">
    <location>
        <begin position="753"/>
        <end position="776"/>
    </location>
</feature>
<dbReference type="PANTHER" id="PTHR30572">
    <property type="entry name" value="MEMBRANE COMPONENT OF TRANSPORTER-RELATED"/>
    <property type="match status" value="1"/>
</dbReference>
<evidence type="ECO:0000256" key="6">
    <source>
        <dbReference type="SAM" id="Phobius"/>
    </source>
</evidence>
<dbReference type="PANTHER" id="PTHR30572:SF18">
    <property type="entry name" value="ABC-TYPE MACROLIDE FAMILY EXPORT SYSTEM PERMEASE COMPONENT 2"/>
    <property type="match status" value="1"/>
</dbReference>
<dbReference type="InterPro" id="IPR003838">
    <property type="entry name" value="ABC3_permease_C"/>
</dbReference>
<evidence type="ECO:0000256" key="2">
    <source>
        <dbReference type="ARBA" id="ARBA00022475"/>
    </source>
</evidence>
<feature type="transmembrane region" description="Helical" evidence="6">
    <location>
        <begin position="277"/>
        <end position="301"/>
    </location>
</feature>
<feature type="domain" description="ABC3 transporter permease C-terminal" evidence="7">
    <location>
        <begin position="673"/>
        <end position="786"/>
    </location>
</feature>
<protein>
    <submittedName>
        <fullName evidence="9">ABC transporter permease</fullName>
    </submittedName>
</protein>
<feature type="domain" description="MacB-like periplasmic core" evidence="8">
    <location>
        <begin position="20"/>
        <end position="231"/>
    </location>
</feature>
<keyword evidence="4 6" id="KW-1133">Transmembrane helix</keyword>
<dbReference type="PROSITE" id="PS51257">
    <property type="entry name" value="PROKAR_LIPOPROTEIN"/>
    <property type="match status" value="1"/>
</dbReference>
<feature type="domain" description="ABC3 transporter permease C-terminal" evidence="7">
    <location>
        <begin position="284"/>
        <end position="397"/>
    </location>
</feature>
<dbReference type="EMBL" id="QRZF01000010">
    <property type="protein sequence ID" value="RGV51996.1"/>
    <property type="molecule type" value="Genomic_DNA"/>
</dbReference>
<name>A0A412Y3I6_9BACE</name>
<dbReference type="Pfam" id="PF02687">
    <property type="entry name" value="FtsX"/>
    <property type="match status" value="2"/>
</dbReference>
<evidence type="ECO:0000259" key="7">
    <source>
        <dbReference type="Pfam" id="PF02687"/>
    </source>
</evidence>
<accession>A0A412Y3I6</accession>
<feature type="transmembrane region" description="Helical" evidence="6">
    <location>
        <begin position="322"/>
        <end position="347"/>
    </location>
</feature>
<dbReference type="AlphaFoldDB" id="A0A412Y3I6"/>
<proteinExistence type="predicted"/>
<keyword evidence="3 6" id="KW-0812">Transmembrane</keyword>
<keyword evidence="2" id="KW-1003">Cell membrane</keyword>
<reference evidence="9 10" key="1">
    <citation type="submission" date="2018-08" db="EMBL/GenBank/DDBJ databases">
        <title>A genome reference for cultivated species of the human gut microbiota.</title>
        <authorList>
            <person name="Zou Y."/>
            <person name="Xue W."/>
            <person name="Luo G."/>
        </authorList>
    </citation>
    <scope>NUCLEOTIDE SEQUENCE [LARGE SCALE GENOMIC DNA]</scope>
    <source>
        <strain evidence="9 10">AF14-32</strain>
    </source>
</reference>
<evidence type="ECO:0000313" key="10">
    <source>
        <dbReference type="Proteomes" id="UP000283850"/>
    </source>
</evidence>
<evidence type="ECO:0000256" key="5">
    <source>
        <dbReference type="ARBA" id="ARBA00023136"/>
    </source>
</evidence>
<dbReference type="RefSeq" id="WP_022392097.1">
    <property type="nucleotide sequence ID" value="NZ_QRZF01000010.1"/>
</dbReference>
<dbReference type="GO" id="GO:0005886">
    <property type="term" value="C:plasma membrane"/>
    <property type="evidence" value="ECO:0007669"/>
    <property type="project" value="UniProtKB-SubCell"/>
</dbReference>
<evidence type="ECO:0000256" key="1">
    <source>
        <dbReference type="ARBA" id="ARBA00004651"/>
    </source>
</evidence>
<sequence>MIHHYLKIAYRNLLKYRTQSIISIIGLAIGLACFALSTFWVQYEMTYDDFHKDAERIYLVRMNDCHFGGHYSDFVPYALGNYLKTTYTEIEDFCASGQNTLFIKNGKQLTEYPMLMPDTTFIRMMDIKVLEGDNQFFLSTSPEKGGIAITEKAAHELFGTAKVIGETITDNNHRHEYRISAIVSDWGEHSNFKYAFMGRTNNDTSWDNANYRMLIKIKPGTNVDVLLEKMNQHFPDELKKNSYGVTGYTRFYLEPITSLRYADEFIRGDEQIVQFRYIVYFSITGVLIILCALINYLTIYIDCFRSRKREMALRKVNGASECSLLALLSTDFLFTILLASLLGMFFVELLKPWFLQYSMIVDTDISIYGNCIVYVAGMSVLAFIVALCSVYLFRRHSLQNTLHSTQMNIMGRICRKGSIVIQLVVCLAFILCTIIMQMQLYHLRNVDMGMDYRNRASLGIWMNVDMNVWAEKVKALPMVTEVVRPVYWPLISMGSYSAFEVDSWDGLNGITENPMGIDEILAGEEFFKFYNMQLVAGEWISDKSDVREVNIMETTARTMGWTPEEAIGKHIFYCNKEVEPMTVIGVIKDCAYRSPTKDLPHTVFVNTNKSQWMWPRCFVLFKYKPGTWEECRRRIEEMQQAELPDRKLFLDSEEERYNKYLQSEDALSSLLGFSAIVCILISIFGIYSLVSLTCEQRRKEIAIRKVNGATISNILSIFFKEYALLLIVSSLIAFPVGYTIMKHWIETYNRQVNIGATPFILIFAGIAMVITISIGWRVWQAARQNPAEVIKSE</sequence>